<dbReference type="Proteomes" id="UP000230956">
    <property type="component" value="Unassembled WGS sequence"/>
</dbReference>
<accession>A0A2M7T7L2</accession>
<evidence type="ECO:0000256" key="1">
    <source>
        <dbReference type="SAM" id="Phobius"/>
    </source>
</evidence>
<dbReference type="Pfam" id="PF25302">
    <property type="entry name" value="NADase_transloc"/>
    <property type="match status" value="1"/>
</dbReference>
<dbReference type="InterPro" id="IPR008979">
    <property type="entry name" value="Galactose-bd-like_sf"/>
</dbReference>
<gene>
    <name evidence="3" type="ORF">COY37_06280</name>
</gene>
<name>A0A2M7T7L2_9ACTN</name>
<evidence type="ECO:0000259" key="2">
    <source>
        <dbReference type="Pfam" id="PF25302"/>
    </source>
</evidence>
<dbReference type="NCBIfam" id="NF047619">
    <property type="entry name" value="NADase_discoid"/>
    <property type="match status" value="1"/>
</dbReference>
<feature type="domain" description="NAD glycohydrolase translocation F5/8 type C" evidence="2">
    <location>
        <begin position="251"/>
        <end position="377"/>
    </location>
</feature>
<dbReference type="RefSeq" id="WP_286679355.1">
    <property type="nucleotide sequence ID" value="NZ_MNXI01000146.1"/>
</dbReference>
<feature type="transmembrane region" description="Helical" evidence="1">
    <location>
        <begin position="412"/>
        <end position="433"/>
    </location>
</feature>
<sequence>MKRDRFIGILVLAALLILIVPTTAYANSAYLGSSGVPIKPQDSSDIELEKQVMQIWLRNGFAEVENVYQFHNAGQEQEFVMGVPEDINSKSALKYGIFNFKAYVDGNEVDTRNVKTTDQKIGNMYGNINWYVHNVLLIKDQRRVVVHRYWIRMMPWSNKIVIPLDPGSTWKGSIGEATYVVRLMGDLNERALVYPQGFGEFTGKFAVLPIGFTSGKDQLTWGFTNYVPHGNMEIGIFPDKDYHFIQSIRVSGIHEDNGNQWGPKNLVDGDPTTAWGVGGPGKDSWAIFFFEKKKWVREFRIIPGYGTLGSMYKTYNRPRKITLRFSDGTSQRFELKDELQMQYLPLKPVETKYIKLDIDSVYKGIYPDVNYISEVEIGELSSNSKFDPSNWKIGLNQVDVMNLRSRYSTTDLITIAATATVFLFIGWQVVVGIRMRVKKNKQSPI</sequence>
<dbReference type="InterPro" id="IPR057561">
    <property type="entry name" value="NADase_transloc"/>
</dbReference>
<organism evidence="3 4">
    <name type="scientific">Candidatus Aquicultor secundus</name>
    <dbReference type="NCBI Taxonomy" id="1973895"/>
    <lineage>
        <taxon>Bacteria</taxon>
        <taxon>Bacillati</taxon>
        <taxon>Actinomycetota</taxon>
        <taxon>Candidatus Aquicultoria</taxon>
        <taxon>Candidatus Aquicultorales</taxon>
        <taxon>Candidatus Aquicultoraceae</taxon>
        <taxon>Candidatus Aquicultor</taxon>
    </lineage>
</organism>
<dbReference type="Gene3D" id="2.60.40.3680">
    <property type="match status" value="1"/>
</dbReference>
<evidence type="ECO:0000313" key="3">
    <source>
        <dbReference type="EMBL" id="PIZ38319.1"/>
    </source>
</evidence>
<evidence type="ECO:0000313" key="4">
    <source>
        <dbReference type="Proteomes" id="UP000230956"/>
    </source>
</evidence>
<reference evidence="4" key="1">
    <citation type="submission" date="2017-09" db="EMBL/GenBank/DDBJ databases">
        <title>Depth-based differentiation of microbial function through sediment-hosted aquifers and enrichment of novel symbionts in the deep terrestrial subsurface.</title>
        <authorList>
            <person name="Probst A.J."/>
            <person name="Ladd B."/>
            <person name="Jarett J.K."/>
            <person name="Geller-Mcgrath D.E."/>
            <person name="Sieber C.M.K."/>
            <person name="Emerson J.B."/>
            <person name="Anantharaman K."/>
            <person name="Thomas B.C."/>
            <person name="Malmstrom R."/>
            <person name="Stieglmeier M."/>
            <person name="Klingl A."/>
            <person name="Woyke T."/>
            <person name="Ryan C.M."/>
            <person name="Banfield J.F."/>
        </authorList>
    </citation>
    <scope>NUCLEOTIDE SEQUENCE [LARGE SCALE GENOMIC DNA]</scope>
</reference>
<protein>
    <recommendedName>
        <fullName evidence="2">NAD glycohydrolase translocation F5/8 type C domain-containing protein</fullName>
    </recommendedName>
</protein>
<dbReference type="SUPFAM" id="SSF49785">
    <property type="entry name" value="Galactose-binding domain-like"/>
    <property type="match status" value="1"/>
</dbReference>
<dbReference type="EMBL" id="PFNG01000151">
    <property type="protein sequence ID" value="PIZ38319.1"/>
    <property type="molecule type" value="Genomic_DNA"/>
</dbReference>
<keyword evidence="1" id="KW-1133">Transmembrane helix</keyword>
<dbReference type="Gene3D" id="2.60.120.260">
    <property type="entry name" value="Galactose-binding domain-like"/>
    <property type="match status" value="1"/>
</dbReference>
<keyword evidence="1" id="KW-0812">Transmembrane</keyword>
<proteinExistence type="predicted"/>
<comment type="caution">
    <text evidence="3">The sequence shown here is derived from an EMBL/GenBank/DDBJ whole genome shotgun (WGS) entry which is preliminary data.</text>
</comment>
<keyword evidence="1" id="KW-0472">Membrane</keyword>
<dbReference type="AlphaFoldDB" id="A0A2M7T7L2"/>